<proteinExistence type="predicted"/>
<dbReference type="AlphaFoldDB" id="A0A645DWF2"/>
<reference evidence="1" key="1">
    <citation type="submission" date="2019-08" db="EMBL/GenBank/DDBJ databases">
        <authorList>
            <person name="Kucharzyk K."/>
            <person name="Murdoch R.W."/>
            <person name="Higgins S."/>
            <person name="Loffler F."/>
        </authorList>
    </citation>
    <scope>NUCLEOTIDE SEQUENCE</scope>
</reference>
<accession>A0A645DWF2</accession>
<dbReference type="EMBL" id="VSSQ01040562">
    <property type="protein sequence ID" value="MPM93840.1"/>
    <property type="molecule type" value="Genomic_DNA"/>
</dbReference>
<comment type="caution">
    <text evidence="1">The sequence shown here is derived from an EMBL/GenBank/DDBJ whole genome shotgun (WGS) entry which is preliminary data.</text>
</comment>
<name>A0A645DWF2_9ZZZZ</name>
<evidence type="ECO:0000313" key="1">
    <source>
        <dbReference type="EMBL" id="MPM93840.1"/>
    </source>
</evidence>
<sequence length="92" mass="9967">MFSGSAYAGAFDYRFSGPFFKGVGLLGGEAQHRLKKSYFRFSYFKLSRVNADGKPADAGVEIISVKRALSVRIKASVGVKRKRGGRDDGSGL</sequence>
<organism evidence="1">
    <name type="scientific">bioreactor metagenome</name>
    <dbReference type="NCBI Taxonomy" id="1076179"/>
    <lineage>
        <taxon>unclassified sequences</taxon>
        <taxon>metagenomes</taxon>
        <taxon>ecological metagenomes</taxon>
    </lineage>
</organism>
<protein>
    <submittedName>
        <fullName evidence="1">Uncharacterized protein</fullName>
    </submittedName>
</protein>
<gene>
    <name evidence="1" type="ORF">SDC9_140982</name>
</gene>